<sequence length="541" mass="60831">MATNSDSTTSLTSAIATSLTITDNDLSGLIKQQVDLVRQLKDENASNEQIQEAVDKLLSLINELVTPQAATGEEEEATDGKIQLKTPRGTRDYKPAHMKIREQVFKIITDCFKQHGAETIDTPVMELLQILTGKYGEDGKLIYELKTQGGTEKLALRYDLTVPFARYIAQNRLANMKRYHIGKVYRRDNPKMTRGRYREFYQCDFDIAGSYDSMVADAECIKIVIEILDKLDVGSYKVYVSHRKLLDAIFAVCGVPDSHFRPISSAVDKLDKTPWDDVRKEMIDEKGLAPEIADKIWGYVQMHGNADLVSNLQADAQLTGQESAKGALKELGTLFHYLTLYGVMDKVVFDLKLARGLDYYTGVIFEAVLTKYQYNPALGDDQMAVGSVAGGGRYDELIGKLDPGQQVPCVGASIGVERIFAIKENQMAETKIKIKTIETEVYVASPQKNFVDERIKLCSYLWANGFKAEMSFKLDPKILDQFQYCQAHQVELCVIIGGAELAAGTVKIRDVITKEEFEVQRDQLADQLRFYLEKVRQRTIE</sequence>
<dbReference type="GO" id="GO:0005739">
    <property type="term" value="C:mitochondrion"/>
    <property type="evidence" value="ECO:0007669"/>
    <property type="project" value="TreeGrafter"/>
</dbReference>
<dbReference type="EC" id="6.1.1.21" evidence="2"/>
<dbReference type="Gene3D" id="3.40.50.800">
    <property type="entry name" value="Anticodon-binding domain"/>
    <property type="match status" value="1"/>
</dbReference>
<dbReference type="SUPFAM" id="SSF47060">
    <property type="entry name" value="S15/NS1 RNA-binding domain"/>
    <property type="match status" value="1"/>
</dbReference>
<dbReference type="Pfam" id="PF00458">
    <property type="entry name" value="WHEP-TRS"/>
    <property type="match status" value="1"/>
</dbReference>
<dbReference type="PROSITE" id="PS50862">
    <property type="entry name" value="AA_TRNA_LIGASE_II"/>
    <property type="match status" value="1"/>
</dbReference>
<keyword evidence="3" id="KW-0963">Cytoplasm</keyword>
<dbReference type="Proteomes" id="UP000663877">
    <property type="component" value="Unassembled WGS sequence"/>
</dbReference>
<dbReference type="GO" id="GO:0005524">
    <property type="term" value="F:ATP binding"/>
    <property type="evidence" value="ECO:0007669"/>
    <property type="project" value="UniProtKB-KW"/>
</dbReference>
<dbReference type="Gene3D" id="1.10.287.10">
    <property type="entry name" value="S15/NS1, RNA-binding"/>
    <property type="match status" value="1"/>
</dbReference>
<keyword evidence="17" id="KW-1185">Reference proteome</keyword>
<evidence type="ECO:0000313" key="15">
    <source>
        <dbReference type="EMBL" id="CAF1577661.1"/>
    </source>
</evidence>
<dbReference type="InterPro" id="IPR006195">
    <property type="entry name" value="aa-tRNA-synth_II"/>
</dbReference>
<dbReference type="SMART" id="SM00991">
    <property type="entry name" value="WHEP-TRS"/>
    <property type="match status" value="1"/>
</dbReference>
<dbReference type="GO" id="GO:0006427">
    <property type="term" value="P:histidyl-tRNA aminoacylation"/>
    <property type="evidence" value="ECO:0007669"/>
    <property type="project" value="InterPro"/>
</dbReference>
<dbReference type="InterPro" id="IPR033656">
    <property type="entry name" value="HisRS_anticodon"/>
</dbReference>
<dbReference type="CDD" id="cd01200">
    <property type="entry name" value="WHEPGMRS_RNA"/>
    <property type="match status" value="1"/>
</dbReference>
<keyword evidence="7" id="KW-0648">Protein biosynthesis</keyword>
<proteinExistence type="inferred from homology"/>
<feature type="region of interest" description="Disordered" evidence="10">
    <location>
        <begin position="69"/>
        <end position="90"/>
    </location>
</feature>
<feature type="domain" description="WHEP-TRS" evidence="12">
    <location>
        <begin position="22"/>
        <end position="78"/>
    </location>
</feature>
<dbReference type="InterPro" id="IPR015807">
    <property type="entry name" value="His-tRNA-ligase"/>
</dbReference>
<evidence type="ECO:0000313" key="13">
    <source>
        <dbReference type="EMBL" id="CAF1305770.1"/>
    </source>
</evidence>
<dbReference type="SUPFAM" id="SSF52954">
    <property type="entry name" value="Class II aaRS ABD-related"/>
    <property type="match status" value="1"/>
</dbReference>
<dbReference type="CDD" id="cd00859">
    <property type="entry name" value="HisRS_anticodon"/>
    <property type="match status" value="1"/>
</dbReference>
<evidence type="ECO:0000256" key="7">
    <source>
        <dbReference type="ARBA" id="ARBA00022917"/>
    </source>
</evidence>
<evidence type="ECO:0000313" key="16">
    <source>
        <dbReference type="EMBL" id="CAF1579458.1"/>
    </source>
</evidence>
<dbReference type="PIRSF" id="PIRSF001549">
    <property type="entry name" value="His-tRNA_synth"/>
    <property type="match status" value="1"/>
</dbReference>
<evidence type="ECO:0000256" key="3">
    <source>
        <dbReference type="ARBA" id="ARBA00022490"/>
    </source>
</evidence>
<dbReference type="CDD" id="cd00773">
    <property type="entry name" value="HisRS-like_core"/>
    <property type="match status" value="1"/>
</dbReference>
<gene>
    <name evidence="13" type="ORF">BJG266_LOCUS32534</name>
    <name evidence="14" type="ORF">BJG266_LOCUS32750</name>
    <name evidence="15" type="ORF">QVE165_LOCUS49611</name>
    <name evidence="16" type="ORF">QVE165_LOCUS49834</name>
</gene>
<dbReference type="InterPro" id="IPR036621">
    <property type="entry name" value="Anticodon-bd_dom_sf"/>
</dbReference>
<dbReference type="Proteomes" id="UP000663832">
    <property type="component" value="Unassembled WGS sequence"/>
</dbReference>
<dbReference type="GO" id="GO:0003723">
    <property type="term" value="F:RNA binding"/>
    <property type="evidence" value="ECO:0007669"/>
    <property type="project" value="TreeGrafter"/>
</dbReference>
<dbReference type="Gene3D" id="3.30.930.10">
    <property type="entry name" value="Bira Bifunctional Protein, Domain 2"/>
    <property type="match status" value="1"/>
</dbReference>
<keyword evidence="6" id="KW-0067">ATP-binding</keyword>
<evidence type="ECO:0000313" key="17">
    <source>
        <dbReference type="Proteomes" id="UP000663832"/>
    </source>
</evidence>
<evidence type="ECO:0000256" key="4">
    <source>
        <dbReference type="ARBA" id="ARBA00022598"/>
    </source>
</evidence>
<keyword evidence="8" id="KW-0030">Aminoacyl-tRNA synthetase</keyword>
<evidence type="ECO:0000259" key="11">
    <source>
        <dbReference type="PROSITE" id="PS50862"/>
    </source>
</evidence>
<evidence type="ECO:0000313" key="18">
    <source>
        <dbReference type="Proteomes" id="UP000663877"/>
    </source>
</evidence>
<dbReference type="InterPro" id="IPR004516">
    <property type="entry name" value="HisRS/HisZ"/>
</dbReference>
<comment type="similarity">
    <text evidence="1">Belongs to the class-II aminoacyl-tRNA synthetase family.</text>
</comment>
<keyword evidence="4" id="KW-0436">Ligase</keyword>
<feature type="domain" description="Aminoacyl-transfer RNA synthetases class-II family profile" evidence="11">
    <location>
        <begin position="88"/>
        <end position="446"/>
    </location>
</feature>
<comment type="caution">
    <text evidence="14">The sequence shown here is derived from an EMBL/GenBank/DDBJ whole genome shotgun (WGS) entry which is preliminary data.</text>
</comment>
<dbReference type="EMBL" id="CAJNOI010000572">
    <property type="protein sequence ID" value="CAF1309830.1"/>
    <property type="molecule type" value="Genomic_DNA"/>
</dbReference>
<dbReference type="OrthoDB" id="1906957at2759"/>
<reference evidence="14" key="1">
    <citation type="submission" date="2021-02" db="EMBL/GenBank/DDBJ databases">
        <authorList>
            <person name="Nowell W R."/>
        </authorList>
    </citation>
    <scope>NUCLEOTIDE SEQUENCE</scope>
</reference>
<dbReference type="GO" id="GO:0004821">
    <property type="term" value="F:histidine-tRNA ligase activity"/>
    <property type="evidence" value="ECO:0007669"/>
    <property type="project" value="UniProtKB-EC"/>
</dbReference>
<evidence type="ECO:0000256" key="1">
    <source>
        <dbReference type="ARBA" id="ARBA00008226"/>
    </source>
</evidence>
<evidence type="ECO:0000256" key="6">
    <source>
        <dbReference type="ARBA" id="ARBA00022840"/>
    </source>
</evidence>
<dbReference type="Pfam" id="PF13393">
    <property type="entry name" value="tRNA-synt_His"/>
    <property type="match status" value="1"/>
</dbReference>
<comment type="catalytic activity">
    <reaction evidence="9">
        <text>tRNA(His) + L-histidine + ATP = L-histidyl-tRNA(His) + AMP + diphosphate + H(+)</text>
        <dbReference type="Rhea" id="RHEA:17313"/>
        <dbReference type="Rhea" id="RHEA-COMP:9665"/>
        <dbReference type="Rhea" id="RHEA-COMP:9689"/>
        <dbReference type="ChEBI" id="CHEBI:15378"/>
        <dbReference type="ChEBI" id="CHEBI:30616"/>
        <dbReference type="ChEBI" id="CHEBI:33019"/>
        <dbReference type="ChEBI" id="CHEBI:57595"/>
        <dbReference type="ChEBI" id="CHEBI:78442"/>
        <dbReference type="ChEBI" id="CHEBI:78527"/>
        <dbReference type="ChEBI" id="CHEBI:456215"/>
        <dbReference type="EC" id="6.1.1.21"/>
    </reaction>
</comment>
<dbReference type="Pfam" id="PF03129">
    <property type="entry name" value="HGTP_anticodon"/>
    <property type="match status" value="1"/>
</dbReference>
<dbReference type="AlphaFoldDB" id="A0A815EGT7"/>
<evidence type="ECO:0000256" key="9">
    <source>
        <dbReference type="ARBA" id="ARBA00047639"/>
    </source>
</evidence>
<evidence type="ECO:0000256" key="5">
    <source>
        <dbReference type="ARBA" id="ARBA00022741"/>
    </source>
</evidence>
<dbReference type="GO" id="GO:0005829">
    <property type="term" value="C:cytosol"/>
    <property type="evidence" value="ECO:0007669"/>
    <property type="project" value="TreeGrafter"/>
</dbReference>
<evidence type="ECO:0000256" key="2">
    <source>
        <dbReference type="ARBA" id="ARBA00012815"/>
    </source>
</evidence>
<dbReference type="PANTHER" id="PTHR11476:SF7">
    <property type="entry name" value="HISTIDINE--TRNA LIGASE"/>
    <property type="match status" value="1"/>
</dbReference>
<dbReference type="InterPro" id="IPR041715">
    <property type="entry name" value="HisRS-like_core"/>
</dbReference>
<evidence type="ECO:0000256" key="10">
    <source>
        <dbReference type="SAM" id="MobiDB-lite"/>
    </source>
</evidence>
<dbReference type="InterPro" id="IPR004154">
    <property type="entry name" value="Anticodon-bd"/>
</dbReference>
<dbReference type="EMBL" id="CAJNOM010000913">
    <property type="protein sequence ID" value="CAF1577661.1"/>
    <property type="molecule type" value="Genomic_DNA"/>
</dbReference>
<evidence type="ECO:0000256" key="8">
    <source>
        <dbReference type="ARBA" id="ARBA00023146"/>
    </source>
</evidence>
<dbReference type="EMBL" id="CAJNOI010000553">
    <property type="protein sequence ID" value="CAF1305770.1"/>
    <property type="molecule type" value="Genomic_DNA"/>
</dbReference>
<organism evidence="14 18">
    <name type="scientific">Adineta steineri</name>
    <dbReference type="NCBI Taxonomy" id="433720"/>
    <lineage>
        <taxon>Eukaryota</taxon>
        <taxon>Metazoa</taxon>
        <taxon>Spiralia</taxon>
        <taxon>Gnathifera</taxon>
        <taxon>Rotifera</taxon>
        <taxon>Eurotatoria</taxon>
        <taxon>Bdelloidea</taxon>
        <taxon>Adinetida</taxon>
        <taxon>Adinetidae</taxon>
        <taxon>Adineta</taxon>
    </lineage>
</organism>
<keyword evidence="5" id="KW-0547">Nucleotide-binding</keyword>
<dbReference type="EMBL" id="CAJNOM010000932">
    <property type="protein sequence ID" value="CAF1579458.1"/>
    <property type="molecule type" value="Genomic_DNA"/>
</dbReference>
<evidence type="ECO:0000313" key="14">
    <source>
        <dbReference type="EMBL" id="CAF1309830.1"/>
    </source>
</evidence>
<dbReference type="InterPro" id="IPR045864">
    <property type="entry name" value="aa-tRNA-synth_II/BPL/LPL"/>
</dbReference>
<dbReference type="PROSITE" id="PS51185">
    <property type="entry name" value="WHEP_TRS_2"/>
    <property type="match status" value="1"/>
</dbReference>
<accession>A0A815EGT7</accession>
<name>A0A815EGT7_9BILA</name>
<dbReference type="FunFam" id="3.30.930.10:FF:000021">
    <property type="entry name" value="Probable histidine--tRNA ligase, mitochondrial"/>
    <property type="match status" value="1"/>
</dbReference>
<dbReference type="GO" id="GO:0032543">
    <property type="term" value="P:mitochondrial translation"/>
    <property type="evidence" value="ECO:0007669"/>
    <property type="project" value="TreeGrafter"/>
</dbReference>
<dbReference type="PANTHER" id="PTHR11476">
    <property type="entry name" value="HISTIDYL-TRNA SYNTHETASE"/>
    <property type="match status" value="1"/>
</dbReference>
<dbReference type="FunFam" id="3.40.50.800:FF:000008">
    <property type="entry name" value="histidine--tRNA ligase, cytoplasmic isoform X1"/>
    <property type="match status" value="1"/>
</dbReference>
<dbReference type="NCBIfam" id="TIGR00442">
    <property type="entry name" value="hisS"/>
    <property type="match status" value="1"/>
</dbReference>
<evidence type="ECO:0000259" key="12">
    <source>
        <dbReference type="PROSITE" id="PS51185"/>
    </source>
</evidence>
<dbReference type="InterPro" id="IPR009068">
    <property type="entry name" value="uS15_NS1_RNA-bd_sf"/>
</dbReference>
<protein>
    <recommendedName>
        <fullName evidence="2">histidine--tRNA ligase</fullName>
        <ecNumber evidence="2">6.1.1.21</ecNumber>
    </recommendedName>
</protein>
<dbReference type="InterPro" id="IPR000738">
    <property type="entry name" value="WHEP-TRS_dom"/>
</dbReference>
<dbReference type="SUPFAM" id="SSF55681">
    <property type="entry name" value="Class II aaRS and biotin synthetases"/>
    <property type="match status" value="1"/>
</dbReference>